<protein>
    <submittedName>
        <fullName evidence="6">Beta-lactamase domain-containing protein</fullName>
    </submittedName>
</protein>
<dbReference type="CDD" id="cd07710">
    <property type="entry name" value="arylsulfatase_Sdsa1-like_MBL-fold"/>
    <property type="match status" value="1"/>
</dbReference>
<dbReference type="SMART" id="SM00849">
    <property type="entry name" value="Lactamase_B"/>
    <property type="match status" value="1"/>
</dbReference>
<evidence type="ECO:0000259" key="5">
    <source>
        <dbReference type="SMART" id="SM00849"/>
    </source>
</evidence>
<dbReference type="SUPFAM" id="SSF56281">
    <property type="entry name" value="Metallo-hydrolase/oxidoreductase"/>
    <property type="match status" value="1"/>
</dbReference>
<dbReference type="Pfam" id="PF00753">
    <property type="entry name" value="Lactamase_B"/>
    <property type="match status" value="1"/>
</dbReference>
<evidence type="ECO:0000313" key="6">
    <source>
        <dbReference type="EMBL" id="SOY45947.1"/>
    </source>
</evidence>
<organism evidence="6">
    <name type="scientific">Cupriavidus taiwanensis</name>
    <dbReference type="NCBI Taxonomy" id="164546"/>
    <lineage>
        <taxon>Bacteria</taxon>
        <taxon>Pseudomonadati</taxon>
        <taxon>Pseudomonadota</taxon>
        <taxon>Betaproteobacteria</taxon>
        <taxon>Burkholderiales</taxon>
        <taxon>Burkholderiaceae</taxon>
        <taxon>Cupriavidus</taxon>
    </lineage>
</organism>
<keyword evidence="2" id="KW-0378">Hydrolase</keyword>
<dbReference type="Gene3D" id="3.30.1050.10">
    <property type="entry name" value="SCP2 sterol-binding domain"/>
    <property type="match status" value="1"/>
</dbReference>
<evidence type="ECO:0000256" key="2">
    <source>
        <dbReference type="ARBA" id="ARBA00022801"/>
    </source>
</evidence>
<gene>
    <name evidence="6" type="ORF">CBM2587_A150015</name>
</gene>
<dbReference type="EMBL" id="OFSQ01000007">
    <property type="protein sequence ID" value="SOY45947.1"/>
    <property type="molecule type" value="Genomic_DNA"/>
</dbReference>
<evidence type="ECO:0000256" key="1">
    <source>
        <dbReference type="ARBA" id="ARBA00022723"/>
    </source>
</evidence>
<dbReference type="InterPro" id="IPR001279">
    <property type="entry name" value="Metallo-B-lactamas"/>
</dbReference>
<keyword evidence="3" id="KW-0862">Zinc</keyword>
<dbReference type="AlphaFoldDB" id="A0A375BHX0"/>
<dbReference type="InterPro" id="IPR044097">
    <property type="entry name" value="Bds1/SdsA1_MBL-fold"/>
</dbReference>
<proteinExistence type="inferred from homology"/>
<dbReference type="InterPro" id="IPR052195">
    <property type="entry name" value="Bact_Alkyl/Aryl-Sulfatase"/>
</dbReference>
<dbReference type="InterPro" id="IPR036866">
    <property type="entry name" value="RibonucZ/Hydroxyglut_hydro"/>
</dbReference>
<dbReference type="GO" id="GO:0046983">
    <property type="term" value="F:protein dimerization activity"/>
    <property type="evidence" value="ECO:0007669"/>
    <property type="project" value="InterPro"/>
</dbReference>
<dbReference type="InterPro" id="IPR029229">
    <property type="entry name" value="Alkyl_sulf_C"/>
</dbReference>
<dbReference type="Proteomes" id="UP000256780">
    <property type="component" value="Chromosome CBM2587_a"/>
</dbReference>
<dbReference type="PANTHER" id="PTHR43223:SF2">
    <property type="entry name" value="METALLO-BETA-LACTAMASE DOMAIN-CONTAINING PROTEIN"/>
    <property type="match status" value="1"/>
</dbReference>
<reference evidence="6" key="1">
    <citation type="submission" date="2018-01" db="EMBL/GenBank/DDBJ databases">
        <authorList>
            <person name="Clerissi C."/>
        </authorList>
    </citation>
    <scope>NUCLEOTIDE SEQUENCE</scope>
    <source>
        <strain evidence="6">Cupriavidus sp. LMG 19464</strain>
    </source>
</reference>
<dbReference type="InterPro" id="IPR029228">
    <property type="entry name" value="Alkyl_sulf_dimr"/>
</dbReference>
<accession>A0A375BHX0</accession>
<feature type="domain" description="Metallo-beta-lactamase" evidence="5">
    <location>
        <begin position="54"/>
        <end position="271"/>
    </location>
</feature>
<sequence length="569" mass="62543">MTKFRSIYMGAPADIARGVRGEVANAALISHSRQFARALHRVTDRVHCHVGSCLGNSTMVLGRTGNIVIDTGDCVEQSAMQQQDFRAVSDRPVSALIYTHSHYAMGSRTYVPQEREGQVPVWAHKDMMRTLARTLSDVQAALTRRASIQFGLYLPDQGEDAMPSHGIGPFLFELDKYQPTTGFVRPTNLVGDGDEAEIDGVRFQFFDAPGDTYDSLLIWLPEEGIAVNNVAWPALFNIYTLRGETFRNPADLLRGLDQLLAMRPRHLVGVHGLPINGEKEIRRCVTDYRDAIQYLYDQTVRGINLGMSADELVDYVRLPEALAQSRLTREFYGEASFHVRQIYNGLMGWFGNDTVELHRVPSDDRAVRMVALAGGPQCMQASVEQALERQEYAWAAELAGYLVRAYPECAHYRQLKARGLRAMGQATSAANSRAWYLTQARELEGSADTSRIPVNFVNAALVAQFPPQTYVNALRFRLDPALSGAGASSVDLRFTDVGFACRLLLRNGVVVLAPVDDASPDAGIDMSFSLWASLVGGEATAHEAAGSEAVRLTGDARLGRAVLDAAQGK</sequence>
<dbReference type="GO" id="GO:0018909">
    <property type="term" value="P:dodecyl sulfate metabolic process"/>
    <property type="evidence" value="ECO:0007669"/>
    <property type="project" value="InterPro"/>
</dbReference>
<dbReference type="Pfam" id="PF14864">
    <property type="entry name" value="Alkyl_sulf_C"/>
    <property type="match status" value="1"/>
</dbReference>
<evidence type="ECO:0000256" key="3">
    <source>
        <dbReference type="ARBA" id="ARBA00022833"/>
    </source>
</evidence>
<dbReference type="PANTHER" id="PTHR43223">
    <property type="entry name" value="ALKYL/ARYL-SULFATASE"/>
    <property type="match status" value="1"/>
</dbReference>
<comment type="caution">
    <text evidence="6">The sequence shown here is derived from an EMBL/GenBank/DDBJ whole genome shotgun (WGS) entry which is preliminary data.</text>
</comment>
<comment type="similarity">
    <text evidence="4">Belongs to the metallo-beta-lactamase superfamily. Type III sulfatase family.</text>
</comment>
<evidence type="ECO:0000256" key="4">
    <source>
        <dbReference type="ARBA" id="ARBA00033751"/>
    </source>
</evidence>
<name>A0A375BHX0_9BURK</name>
<dbReference type="Pfam" id="PF14863">
    <property type="entry name" value="Alkyl_sulf_dimr"/>
    <property type="match status" value="1"/>
</dbReference>
<dbReference type="GO" id="GO:0018741">
    <property type="term" value="F:linear primary-alkylsulfatase activity"/>
    <property type="evidence" value="ECO:0007669"/>
    <property type="project" value="InterPro"/>
</dbReference>
<dbReference type="SUPFAM" id="SSF55718">
    <property type="entry name" value="SCP-like"/>
    <property type="match status" value="1"/>
</dbReference>
<dbReference type="Gene3D" id="1.25.40.880">
    <property type="entry name" value="Alkyl sulfatase, dimerisation domain"/>
    <property type="match status" value="1"/>
</dbReference>
<dbReference type="InterPro" id="IPR038536">
    <property type="entry name" value="Alkyl/aryl-sulf_dimr_sf"/>
</dbReference>
<dbReference type="Gene3D" id="3.60.15.30">
    <property type="entry name" value="Metallo-beta-lactamase domain"/>
    <property type="match status" value="1"/>
</dbReference>
<dbReference type="InterPro" id="IPR036527">
    <property type="entry name" value="SCP2_sterol-bd_dom_sf"/>
</dbReference>
<dbReference type="GO" id="GO:0046872">
    <property type="term" value="F:metal ion binding"/>
    <property type="evidence" value="ECO:0007669"/>
    <property type="project" value="UniProtKB-KW"/>
</dbReference>
<keyword evidence="1" id="KW-0479">Metal-binding</keyword>